<evidence type="ECO:0000256" key="5">
    <source>
        <dbReference type="ARBA" id="ARBA00014002"/>
    </source>
</evidence>
<dbReference type="SUPFAM" id="SSF51011">
    <property type="entry name" value="Glycosyl hydrolase domain"/>
    <property type="match status" value="1"/>
</dbReference>
<dbReference type="InterPro" id="IPR048395">
    <property type="entry name" value="Glyco_hydro_31_C"/>
</dbReference>
<feature type="domain" description="Glycosyl hydrolase family 31 C-terminal" evidence="19">
    <location>
        <begin position="681"/>
        <end position="769"/>
    </location>
</feature>
<dbReference type="EC" id="3.2.1.21" evidence="4"/>
<dbReference type="InterPro" id="IPR017853">
    <property type="entry name" value="GH"/>
</dbReference>
<dbReference type="Gene3D" id="2.60.40.1760">
    <property type="entry name" value="glycosyl hydrolase (family 31)"/>
    <property type="match status" value="1"/>
</dbReference>
<evidence type="ECO:0000256" key="8">
    <source>
        <dbReference type="ARBA" id="ARBA00022801"/>
    </source>
</evidence>
<sequence>MRSLTKLRSFISLAVLLQSFGLVTSAEVDPNILEACPGYRATNVKTDWNGLTADLVLGGKACNVFGDDIAKLKMQVTYETKDRIHVKITDPADKRYEVPESVFPRPKTSPLSNSASSSIKFEYTASPFSFTISRAATREVLFSTKNHPLIFEPQYLRVKTSIPTNANIYGFGEHTNPFRLPPDNTTLTLWSRDAYGIPSNTNLYGNHPVYFEHRTTGSHGVLLLNSNGMDIKLRNGEPGGPSLEYNVIGGVLDFYFLAGSTSDPTELARQYAQVVGLPAEQPYWSFGFHQCRFGYHDYVDVAGVISKYAAANIPLETMWTDIDYMDRRRVFTVDPQYFPMNRMREIVKYLHDHNQHYIVMTDPAVAYTPSDKGYEAYHNGANLDIWLKAANGSDSLGVVWPGVSVYPDWFHPHIQEYWNSEFKRFYSAETGLDIDGVWIDMNEPANFCNLPCDDPFQQAIDQQMPPQRTLSPPAPDVPIFTTQSGQLNRRADRDILNPPYAINNAAPSGALSSKTAAVDAKHYNGLVEYDVHNLYGSMMSLATYDAMLARRPGRRPLVITRSTFAGAGSKVGKWLGDNVSTWEHYRKSIGGMLAFASVFQIPMVGSDICGFAGDTNENLCARWAMLGAFYPFMRNHNGDTSISQEFYLWPTVAEAARRAIDVRYRLLDYIYTAFHQASLDGTPVLHPLWFKYPKDSNTYTLDTQFFYGDSILVSPVTGDDATSVDVYFPKDTFYDFHTFAPLKGHGAAVNFPSVNFTEIPLHIRGGVVLPLREKSAMTTLELRKTDFEFVVAPDANGEARGQLYLDDGDSIVQKRTTEVKMVYKNNSLIVGGKFGYDAGVKVARVKILGVEKKPRGILVDARLVKEGDRWTWDEATKILEVEVGNGLNKGFTVTVW</sequence>
<evidence type="ECO:0000256" key="11">
    <source>
        <dbReference type="ARBA" id="ARBA00023295"/>
    </source>
</evidence>
<evidence type="ECO:0000256" key="1">
    <source>
        <dbReference type="ARBA" id="ARBA00000448"/>
    </source>
</evidence>
<keyword evidence="7 16" id="KW-0732">Signal</keyword>
<reference evidence="20 21" key="1">
    <citation type="journal article" date="2018" name="Evol. Lett.">
        <title>Horizontal gene cluster transfer increased hallucinogenic mushroom diversity.</title>
        <authorList>
            <person name="Reynolds H.T."/>
            <person name="Vijayakumar V."/>
            <person name="Gluck-Thaler E."/>
            <person name="Korotkin H.B."/>
            <person name="Matheny P.B."/>
            <person name="Slot J.C."/>
        </authorList>
    </citation>
    <scope>NUCLEOTIDE SEQUENCE [LARGE SCALE GENOMIC DNA]</scope>
    <source>
        <strain evidence="20 21">2629</strain>
    </source>
</reference>
<dbReference type="PANTHER" id="PTHR22762">
    <property type="entry name" value="ALPHA-GLUCOSIDASE"/>
    <property type="match status" value="1"/>
</dbReference>
<keyword evidence="9" id="KW-0325">Glycoprotein</keyword>
<dbReference type="InterPro" id="IPR030458">
    <property type="entry name" value="Glyco_hydro_31_AS"/>
</dbReference>
<evidence type="ECO:0000256" key="4">
    <source>
        <dbReference type="ARBA" id="ARBA00012744"/>
    </source>
</evidence>
<dbReference type="GO" id="GO:0030246">
    <property type="term" value="F:carbohydrate binding"/>
    <property type="evidence" value="ECO:0007669"/>
    <property type="project" value="InterPro"/>
</dbReference>
<comment type="caution">
    <text evidence="20">The sequence shown here is derived from an EMBL/GenBank/DDBJ whole genome shotgun (WGS) entry which is preliminary data.</text>
</comment>
<dbReference type="InterPro" id="IPR025887">
    <property type="entry name" value="Glyco_hydro_31_N_dom"/>
</dbReference>
<feature type="domain" description="Glycoside hydrolase family 31 N-terminal" evidence="18">
    <location>
        <begin position="68"/>
        <end position="228"/>
    </location>
</feature>
<keyword evidence="21" id="KW-1185">Reference proteome</keyword>
<comment type="catalytic activity">
    <reaction evidence="1">
        <text>Hydrolysis of terminal, non-reducing beta-D-glucosyl residues with release of beta-D-glucose.</text>
        <dbReference type="EC" id="3.2.1.21"/>
    </reaction>
</comment>
<feature type="signal peptide" evidence="16">
    <location>
        <begin position="1"/>
        <end position="25"/>
    </location>
</feature>
<evidence type="ECO:0000259" key="17">
    <source>
        <dbReference type="Pfam" id="PF01055"/>
    </source>
</evidence>
<accession>A0A409VPP8</accession>
<dbReference type="OrthoDB" id="5839090at2759"/>
<evidence type="ECO:0000256" key="3">
    <source>
        <dbReference type="ARBA" id="ARBA00007806"/>
    </source>
</evidence>
<dbReference type="SUPFAM" id="SSF74650">
    <property type="entry name" value="Galactose mutarotase-like"/>
    <property type="match status" value="1"/>
</dbReference>
<protein>
    <recommendedName>
        <fullName evidence="5">Probable alpha/beta-glucosidase agdC</fullName>
        <ecNumber evidence="4">3.2.1.21</ecNumber>
    </recommendedName>
</protein>
<name>A0A409VPP8_9AGAR</name>
<gene>
    <name evidence="20" type="ORF">CVT24_005042</name>
</gene>
<evidence type="ECO:0000256" key="2">
    <source>
        <dbReference type="ARBA" id="ARBA00004613"/>
    </source>
</evidence>
<evidence type="ECO:0000256" key="13">
    <source>
        <dbReference type="ARBA" id="ARBA00023326"/>
    </source>
</evidence>
<keyword evidence="10" id="KW-0119">Carbohydrate metabolism</keyword>
<comment type="subcellular location">
    <subcellularLocation>
        <location evidence="2">Secreted</location>
    </subcellularLocation>
</comment>
<dbReference type="Proteomes" id="UP000284842">
    <property type="component" value="Unassembled WGS sequence"/>
</dbReference>
<organism evidence="20 21">
    <name type="scientific">Panaeolus cyanescens</name>
    <dbReference type="NCBI Taxonomy" id="181874"/>
    <lineage>
        <taxon>Eukaryota</taxon>
        <taxon>Fungi</taxon>
        <taxon>Dikarya</taxon>
        <taxon>Basidiomycota</taxon>
        <taxon>Agaricomycotina</taxon>
        <taxon>Agaricomycetes</taxon>
        <taxon>Agaricomycetidae</taxon>
        <taxon>Agaricales</taxon>
        <taxon>Agaricineae</taxon>
        <taxon>Galeropsidaceae</taxon>
        <taxon>Panaeolus</taxon>
    </lineage>
</organism>
<dbReference type="CDD" id="cd06602">
    <property type="entry name" value="GH31_MGAM_SI_GAA"/>
    <property type="match status" value="1"/>
</dbReference>
<keyword evidence="12" id="KW-0961">Cell wall biogenesis/degradation</keyword>
<dbReference type="GO" id="GO:0005576">
    <property type="term" value="C:extracellular region"/>
    <property type="evidence" value="ECO:0007669"/>
    <property type="project" value="UniProtKB-SubCell"/>
</dbReference>
<dbReference type="InterPro" id="IPR013780">
    <property type="entry name" value="Glyco_hydro_b"/>
</dbReference>
<dbReference type="PANTHER" id="PTHR22762:SF67">
    <property type="entry name" value="ALPHA_BETA-GLUCOSIDASE AGDC-RELATED"/>
    <property type="match status" value="1"/>
</dbReference>
<evidence type="ECO:0000256" key="10">
    <source>
        <dbReference type="ARBA" id="ARBA00023277"/>
    </source>
</evidence>
<proteinExistence type="inferred from homology"/>
<comment type="function">
    <text evidence="14">Glucosidase involved in the degradation of cellulosic biomass. Has both alpha- and beta-glucosidase activity.</text>
</comment>
<feature type="domain" description="Glycoside hydrolase family 31 TIM barrel" evidence="17">
    <location>
        <begin position="279"/>
        <end position="673"/>
    </location>
</feature>
<dbReference type="InterPro" id="IPR000322">
    <property type="entry name" value="Glyco_hydro_31_TIM"/>
</dbReference>
<dbReference type="InParanoid" id="A0A409VPP8"/>
<feature type="chain" id="PRO_5019462768" description="Probable alpha/beta-glucosidase agdC" evidence="16">
    <location>
        <begin position="26"/>
        <end position="896"/>
    </location>
</feature>
<keyword evidence="6" id="KW-0964">Secreted</keyword>
<dbReference type="Pfam" id="PF13802">
    <property type="entry name" value="Gal_mutarotas_2"/>
    <property type="match status" value="1"/>
</dbReference>
<dbReference type="EMBL" id="NHTK01006012">
    <property type="protein sequence ID" value="PPQ68234.1"/>
    <property type="molecule type" value="Genomic_DNA"/>
</dbReference>
<dbReference type="SUPFAM" id="SSF51445">
    <property type="entry name" value="(Trans)glycosidases"/>
    <property type="match status" value="1"/>
</dbReference>
<keyword evidence="11 15" id="KW-0326">Glycosidase</keyword>
<evidence type="ECO:0000256" key="7">
    <source>
        <dbReference type="ARBA" id="ARBA00022729"/>
    </source>
</evidence>
<dbReference type="GO" id="GO:0071555">
    <property type="term" value="P:cell wall organization"/>
    <property type="evidence" value="ECO:0007669"/>
    <property type="project" value="UniProtKB-KW"/>
</dbReference>
<dbReference type="PROSITE" id="PS00129">
    <property type="entry name" value="GLYCOSYL_HYDROL_F31_1"/>
    <property type="match status" value="1"/>
</dbReference>
<dbReference type="STRING" id="181874.A0A409VPP8"/>
<evidence type="ECO:0000256" key="6">
    <source>
        <dbReference type="ARBA" id="ARBA00022525"/>
    </source>
</evidence>
<evidence type="ECO:0000259" key="19">
    <source>
        <dbReference type="Pfam" id="PF21365"/>
    </source>
</evidence>
<keyword evidence="8 15" id="KW-0378">Hydrolase</keyword>
<comment type="similarity">
    <text evidence="3 15">Belongs to the glycosyl hydrolase 31 family.</text>
</comment>
<evidence type="ECO:0000313" key="20">
    <source>
        <dbReference type="EMBL" id="PPQ68234.1"/>
    </source>
</evidence>
<keyword evidence="13" id="KW-0624">Polysaccharide degradation</keyword>
<dbReference type="Gene3D" id="2.60.40.1180">
    <property type="entry name" value="Golgi alpha-mannosidase II"/>
    <property type="match status" value="2"/>
</dbReference>
<dbReference type="GO" id="GO:0000272">
    <property type="term" value="P:polysaccharide catabolic process"/>
    <property type="evidence" value="ECO:0007669"/>
    <property type="project" value="UniProtKB-KW"/>
</dbReference>
<dbReference type="InterPro" id="IPR011013">
    <property type="entry name" value="Gal_mutarotase_sf_dom"/>
</dbReference>
<dbReference type="GO" id="GO:0008422">
    <property type="term" value="F:beta-glucosidase activity"/>
    <property type="evidence" value="ECO:0007669"/>
    <property type="project" value="UniProtKB-EC"/>
</dbReference>
<dbReference type="Gene3D" id="3.20.20.80">
    <property type="entry name" value="Glycosidases"/>
    <property type="match status" value="1"/>
</dbReference>
<dbReference type="Pfam" id="PF01055">
    <property type="entry name" value="Glyco_hydro_31_2nd"/>
    <property type="match status" value="1"/>
</dbReference>
<evidence type="ECO:0000256" key="9">
    <source>
        <dbReference type="ARBA" id="ARBA00023180"/>
    </source>
</evidence>
<evidence type="ECO:0000313" key="21">
    <source>
        <dbReference type="Proteomes" id="UP000284842"/>
    </source>
</evidence>
<evidence type="ECO:0000256" key="12">
    <source>
        <dbReference type="ARBA" id="ARBA00023316"/>
    </source>
</evidence>
<evidence type="ECO:0000256" key="15">
    <source>
        <dbReference type="RuleBase" id="RU361185"/>
    </source>
</evidence>
<dbReference type="CDD" id="cd14752">
    <property type="entry name" value="GH31_N"/>
    <property type="match status" value="1"/>
</dbReference>
<evidence type="ECO:0000256" key="16">
    <source>
        <dbReference type="SAM" id="SignalP"/>
    </source>
</evidence>
<dbReference type="Pfam" id="PF21365">
    <property type="entry name" value="Glyco_hydro_31_3rd"/>
    <property type="match status" value="1"/>
</dbReference>
<dbReference type="AlphaFoldDB" id="A0A409VPP8"/>
<evidence type="ECO:0000256" key="14">
    <source>
        <dbReference type="ARBA" id="ARBA00025512"/>
    </source>
</evidence>
<evidence type="ECO:0000259" key="18">
    <source>
        <dbReference type="Pfam" id="PF13802"/>
    </source>
</evidence>